<proteinExistence type="predicted"/>
<reference evidence="1 2" key="1">
    <citation type="submission" date="2024-02" db="EMBL/GenBank/DDBJ databases">
        <title>Expansion and revision of Xanthobacter and proposal of Roseixanthobacter gen. nov.</title>
        <authorList>
            <person name="Soltysiak M.P.M."/>
            <person name="Jalihal A."/>
            <person name="Ory A."/>
            <person name="Chrisophersen C."/>
            <person name="Lee A.D."/>
            <person name="Boulton J."/>
            <person name="Springer M."/>
        </authorList>
    </citation>
    <scope>NUCLEOTIDE SEQUENCE [LARGE SCALE GENOMIC DNA]</scope>
    <source>
        <strain evidence="1 2">CB5</strain>
    </source>
</reference>
<gene>
    <name evidence="1" type="ORF">V5F30_05625</name>
</gene>
<sequence length="172" mass="19672">MERQIYDSHAGLAVDNPELYIKNASKLALSDAAYFLLKFCQNTYISTINRKKLSTIEYNNKLSVSKYRRFANYITNFAIESILGRQNRDIANTDMVFDWLKRAHPTENFSTLQAAIRSAVNFDRDCTRCFEYKSGSLTIDAESAVEKAAQLNPGFGEETFRLAVHWTCIAMK</sequence>
<organism evidence="1 2">
    <name type="scientific">Xanthobacter aminoxidans</name>
    <dbReference type="NCBI Taxonomy" id="186280"/>
    <lineage>
        <taxon>Bacteria</taxon>
        <taxon>Pseudomonadati</taxon>
        <taxon>Pseudomonadota</taxon>
        <taxon>Alphaproteobacteria</taxon>
        <taxon>Hyphomicrobiales</taxon>
        <taxon>Xanthobacteraceae</taxon>
        <taxon>Xanthobacter</taxon>
    </lineage>
</organism>
<accession>A0ABW6ZD16</accession>
<keyword evidence="2" id="KW-1185">Reference proteome</keyword>
<name>A0ABW6ZD16_9HYPH</name>
<dbReference type="RefSeq" id="WP_156026391.1">
    <property type="nucleotide sequence ID" value="NZ_JBAFUR010000001.1"/>
</dbReference>
<evidence type="ECO:0000313" key="1">
    <source>
        <dbReference type="EMBL" id="MFG1251671.1"/>
    </source>
</evidence>
<evidence type="ECO:0000313" key="2">
    <source>
        <dbReference type="Proteomes" id="UP001604043"/>
    </source>
</evidence>
<protein>
    <submittedName>
        <fullName evidence="1">Uncharacterized protein</fullName>
    </submittedName>
</protein>
<dbReference type="Proteomes" id="UP001604043">
    <property type="component" value="Unassembled WGS sequence"/>
</dbReference>
<dbReference type="EMBL" id="JBAFUR010000001">
    <property type="protein sequence ID" value="MFG1251671.1"/>
    <property type="molecule type" value="Genomic_DNA"/>
</dbReference>
<comment type="caution">
    <text evidence="1">The sequence shown here is derived from an EMBL/GenBank/DDBJ whole genome shotgun (WGS) entry which is preliminary data.</text>
</comment>